<dbReference type="EMBL" id="CACRXK020012385">
    <property type="protein sequence ID" value="CAB4023235.1"/>
    <property type="molecule type" value="Genomic_DNA"/>
</dbReference>
<evidence type="ECO:0000313" key="3">
    <source>
        <dbReference type="Proteomes" id="UP001152795"/>
    </source>
</evidence>
<proteinExistence type="predicted"/>
<dbReference type="Pfam" id="PF01335">
    <property type="entry name" value="DED"/>
    <property type="match status" value="1"/>
</dbReference>
<protein>
    <submittedName>
        <fullName evidence="2">Ankyrin repeat domain containing (Macronuclear)</fullName>
    </submittedName>
</protein>
<dbReference type="GO" id="GO:0006915">
    <property type="term" value="P:apoptotic process"/>
    <property type="evidence" value="ECO:0007669"/>
    <property type="project" value="UniProtKB-KW"/>
</dbReference>
<dbReference type="SMART" id="SM00031">
    <property type="entry name" value="DED"/>
    <property type="match status" value="1"/>
</dbReference>
<dbReference type="SUPFAM" id="SSF47986">
    <property type="entry name" value="DEATH domain"/>
    <property type="match status" value="1"/>
</dbReference>
<comment type="caution">
    <text evidence="2">The sequence shown here is derived from an EMBL/GenBank/DDBJ whole genome shotgun (WGS) entry which is preliminary data.</text>
</comment>
<organism evidence="2 3">
    <name type="scientific">Paramuricea clavata</name>
    <name type="common">Red gorgonian</name>
    <name type="synonym">Violescent sea-whip</name>
    <dbReference type="NCBI Taxonomy" id="317549"/>
    <lineage>
        <taxon>Eukaryota</taxon>
        <taxon>Metazoa</taxon>
        <taxon>Cnidaria</taxon>
        <taxon>Anthozoa</taxon>
        <taxon>Octocorallia</taxon>
        <taxon>Malacalcyonacea</taxon>
        <taxon>Plexauridae</taxon>
        <taxon>Paramuricea</taxon>
    </lineage>
</organism>
<dbReference type="PANTHER" id="PTHR48169:SF7">
    <property type="entry name" value="CASPASE 10"/>
    <property type="match status" value="1"/>
</dbReference>
<keyword evidence="1" id="KW-0053">Apoptosis</keyword>
<dbReference type="InterPro" id="IPR001875">
    <property type="entry name" value="DED_dom"/>
</dbReference>
<accession>A0A7D9J6S2</accession>
<reference evidence="2" key="1">
    <citation type="submission" date="2020-04" db="EMBL/GenBank/DDBJ databases">
        <authorList>
            <person name="Alioto T."/>
            <person name="Alioto T."/>
            <person name="Gomez Garrido J."/>
        </authorList>
    </citation>
    <scope>NUCLEOTIDE SEQUENCE</scope>
    <source>
        <strain evidence="2">A484AB</strain>
    </source>
</reference>
<dbReference type="InterPro" id="IPR011029">
    <property type="entry name" value="DEATH-like_dom_sf"/>
</dbReference>
<dbReference type="GO" id="GO:0042981">
    <property type="term" value="P:regulation of apoptotic process"/>
    <property type="evidence" value="ECO:0007669"/>
    <property type="project" value="InterPro"/>
</dbReference>
<evidence type="ECO:0000313" key="2">
    <source>
        <dbReference type="EMBL" id="CAB4023235.1"/>
    </source>
</evidence>
<dbReference type="PROSITE" id="PS50168">
    <property type="entry name" value="DED"/>
    <property type="match status" value="1"/>
</dbReference>
<keyword evidence="3" id="KW-1185">Reference proteome</keyword>
<dbReference type="OrthoDB" id="5984230at2759"/>
<dbReference type="Proteomes" id="UP001152795">
    <property type="component" value="Unassembled WGS sequence"/>
</dbReference>
<dbReference type="PANTHER" id="PTHR48169">
    <property type="entry name" value="DED DOMAIN-CONTAINING PROTEIN"/>
    <property type="match status" value="1"/>
</dbReference>
<sequence>MAECRENGSPQGRRKVSVPKVRTVLKHIGDELTNDELEKLLFLAADHIPKSKTQGMNALNFFLALEERQLIDTKGDDVDYLLELLGELPRVDLVKKLKSTQPPSNYREKVVIEEEIIRTDAVVVANANTLEINANTWSVKQNKVMEASGDGGFLQDPNLVQSIFQKYNDTVYALEQANATNVELKKKNHQLEFEIDQLKDDQNNLIRERNSALGAKSEYVFKESELKKELSDLKRMNNLLGKNATKDTNTIEARDKEIAELKESLKKSENTANELRSELEKVQQEKIRMEEVLAKFQKVEEDNGRVTCKRCGLVYVEANNPVDACRYHSGQFGSVGALKKKMEWSCCRNTNKNAPGCCKKKHLTIDYPLPSPDLERKFTM</sequence>
<dbReference type="Gene3D" id="1.10.533.10">
    <property type="entry name" value="Death Domain, Fas"/>
    <property type="match status" value="1"/>
</dbReference>
<gene>
    <name evidence="2" type="ORF">PACLA_8A059692</name>
</gene>
<evidence type="ECO:0000256" key="1">
    <source>
        <dbReference type="ARBA" id="ARBA00022703"/>
    </source>
</evidence>
<dbReference type="AlphaFoldDB" id="A0A7D9J6S2"/>
<name>A0A7D9J6S2_PARCT</name>